<dbReference type="SUPFAM" id="SSF102705">
    <property type="entry name" value="NIF3 (NGG1p interacting factor 3)-like"/>
    <property type="match status" value="1"/>
</dbReference>
<protein>
    <recommendedName>
        <fullName evidence="3">NGG1p interacting factor NIF3</fullName>
    </recommendedName>
</protein>
<dbReference type="RefSeq" id="WP_345580947.1">
    <property type="nucleotide sequence ID" value="NZ_BAABLV010000020.1"/>
</dbReference>
<dbReference type="InterPro" id="IPR036069">
    <property type="entry name" value="DUF34/NIF3_sf"/>
</dbReference>
<comment type="caution">
    <text evidence="1">The sequence shown here is derived from an EMBL/GenBank/DDBJ whole genome shotgun (WGS) entry which is preliminary data.</text>
</comment>
<organism evidence="1 2">
    <name type="scientific">Tessaracoccus lubricantis</name>
    <dbReference type="NCBI Taxonomy" id="545543"/>
    <lineage>
        <taxon>Bacteria</taxon>
        <taxon>Bacillati</taxon>
        <taxon>Actinomycetota</taxon>
        <taxon>Actinomycetes</taxon>
        <taxon>Propionibacteriales</taxon>
        <taxon>Propionibacteriaceae</taxon>
        <taxon>Tessaracoccus</taxon>
    </lineage>
</organism>
<dbReference type="InterPro" id="IPR015867">
    <property type="entry name" value="N-reg_PII/ATP_PRibTrfase_C"/>
</dbReference>
<dbReference type="PANTHER" id="PTHR41774">
    <property type="match status" value="1"/>
</dbReference>
<dbReference type="PANTHER" id="PTHR41774:SF1">
    <property type="entry name" value="NGG1P INTERACTING FACTOR NIF3"/>
    <property type="match status" value="1"/>
</dbReference>
<evidence type="ECO:0000313" key="1">
    <source>
        <dbReference type="EMBL" id="GAA4897148.1"/>
    </source>
</evidence>
<sequence length="106" mass="11291">MIVIVCFAPLSHADAVRAALADGGAGRIGEYSACSFSAVGEGRFRPGDTADPFIGEKGQLTVVDEVRIEAVCTRDRARAAVRAMLAAHPYEEPAWHAYEALDLDSL</sequence>
<evidence type="ECO:0008006" key="3">
    <source>
        <dbReference type="Google" id="ProtNLM"/>
    </source>
</evidence>
<dbReference type="Proteomes" id="UP001501521">
    <property type="component" value="Unassembled WGS sequence"/>
</dbReference>
<dbReference type="Gene3D" id="3.30.70.120">
    <property type="match status" value="1"/>
</dbReference>
<reference evidence="2" key="1">
    <citation type="journal article" date="2019" name="Int. J. Syst. Evol. Microbiol.">
        <title>The Global Catalogue of Microorganisms (GCM) 10K type strain sequencing project: providing services to taxonomists for standard genome sequencing and annotation.</title>
        <authorList>
            <consortium name="The Broad Institute Genomics Platform"/>
            <consortium name="The Broad Institute Genome Sequencing Center for Infectious Disease"/>
            <person name="Wu L."/>
            <person name="Ma J."/>
        </authorList>
    </citation>
    <scope>NUCLEOTIDE SEQUENCE [LARGE SCALE GENOMIC DNA]</scope>
    <source>
        <strain evidence="2">JCM 19125</strain>
    </source>
</reference>
<name>A0ABP9FJ00_9ACTN</name>
<keyword evidence="2" id="KW-1185">Reference proteome</keyword>
<evidence type="ECO:0000313" key="2">
    <source>
        <dbReference type="Proteomes" id="UP001501521"/>
    </source>
</evidence>
<proteinExistence type="predicted"/>
<accession>A0ABP9FJ00</accession>
<gene>
    <name evidence="1" type="ORF">GCM10025789_13770</name>
</gene>
<dbReference type="EMBL" id="BAABLV010000020">
    <property type="protein sequence ID" value="GAA4897148.1"/>
    <property type="molecule type" value="Genomic_DNA"/>
</dbReference>